<evidence type="ECO:0000259" key="11">
    <source>
        <dbReference type="PROSITE" id="PS51550"/>
    </source>
</evidence>
<evidence type="ECO:0000256" key="7">
    <source>
        <dbReference type="ARBA" id="ARBA00023170"/>
    </source>
</evidence>
<evidence type="ECO:0000256" key="2">
    <source>
        <dbReference type="ARBA" id="ARBA00022692"/>
    </source>
</evidence>
<dbReference type="InterPro" id="IPR011009">
    <property type="entry name" value="Kinase-like_dom_sf"/>
</dbReference>
<dbReference type="PANTHER" id="PTHR46877:SF14">
    <property type="entry name" value="RECEPTOR PROTEIN-TYROSINE KINASE"/>
    <property type="match status" value="1"/>
</dbReference>
<dbReference type="WBParaSite" id="HDID_0000901901-mRNA-1">
    <property type="protein sequence ID" value="HDID_0000901901-mRNA-1"/>
    <property type="gene ID" value="HDID_0000901901"/>
</dbReference>
<keyword evidence="3" id="KW-0547">Nucleotide-binding</keyword>
<feature type="domain" description="Eph LBD" evidence="11">
    <location>
        <begin position="1"/>
        <end position="244"/>
    </location>
</feature>
<dbReference type="InterPro" id="IPR011641">
    <property type="entry name" value="Tyr-kin_ephrin_A/B_rcpt-like"/>
</dbReference>
<keyword evidence="2 9" id="KW-0812">Transmembrane</keyword>
<dbReference type="GO" id="GO:0007411">
    <property type="term" value="P:axon guidance"/>
    <property type="evidence" value="ECO:0007669"/>
    <property type="project" value="TreeGrafter"/>
</dbReference>
<organism evidence="12">
    <name type="scientific">Hymenolepis diminuta</name>
    <name type="common">Rat tapeworm</name>
    <dbReference type="NCBI Taxonomy" id="6216"/>
    <lineage>
        <taxon>Eukaryota</taxon>
        <taxon>Metazoa</taxon>
        <taxon>Spiralia</taxon>
        <taxon>Lophotrochozoa</taxon>
        <taxon>Platyhelminthes</taxon>
        <taxon>Cestoda</taxon>
        <taxon>Eucestoda</taxon>
        <taxon>Cyclophyllidea</taxon>
        <taxon>Hymenolepididae</taxon>
        <taxon>Hymenolepis</taxon>
    </lineage>
</organism>
<proteinExistence type="predicted"/>
<evidence type="ECO:0000256" key="4">
    <source>
        <dbReference type="ARBA" id="ARBA00022840"/>
    </source>
</evidence>
<dbReference type="PROSITE" id="PS51550">
    <property type="entry name" value="EPH_LBD"/>
    <property type="match status" value="1"/>
</dbReference>
<dbReference type="GO" id="GO:0005524">
    <property type="term" value="F:ATP binding"/>
    <property type="evidence" value="ECO:0007669"/>
    <property type="project" value="UniProtKB-KW"/>
</dbReference>
<dbReference type="Gene3D" id="2.10.50.10">
    <property type="entry name" value="Tumor Necrosis Factor Receptor, subunit A, domain 2"/>
    <property type="match status" value="1"/>
</dbReference>
<keyword evidence="7" id="KW-0675">Receptor</keyword>
<dbReference type="SMART" id="SM01411">
    <property type="entry name" value="Ephrin_rec_like"/>
    <property type="match status" value="1"/>
</dbReference>
<keyword evidence="4" id="KW-0067">ATP-binding</keyword>
<dbReference type="InterPro" id="IPR020635">
    <property type="entry name" value="Tyr_kinase_cat_dom"/>
</dbReference>
<dbReference type="GO" id="GO:0005005">
    <property type="term" value="F:transmembrane-ephrin receptor activity"/>
    <property type="evidence" value="ECO:0007669"/>
    <property type="project" value="TreeGrafter"/>
</dbReference>
<evidence type="ECO:0000259" key="10">
    <source>
        <dbReference type="PROSITE" id="PS50011"/>
    </source>
</evidence>
<dbReference type="Gene3D" id="1.10.510.10">
    <property type="entry name" value="Transferase(Phosphotransferase) domain 1"/>
    <property type="match status" value="1"/>
</dbReference>
<dbReference type="SUPFAM" id="SSF56112">
    <property type="entry name" value="Protein kinase-like (PK-like)"/>
    <property type="match status" value="1"/>
</dbReference>
<dbReference type="STRING" id="6216.A0A0R3SU65"/>
<accession>A0A0R3SU65</accession>
<evidence type="ECO:0000256" key="1">
    <source>
        <dbReference type="ARBA" id="ARBA00004479"/>
    </source>
</evidence>
<comment type="subcellular location">
    <subcellularLocation>
        <location evidence="1">Membrane</location>
        <topology evidence="1">Single-pass type I membrane protein</topology>
    </subcellularLocation>
</comment>
<dbReference type="CDD" id="cd00063">
    <property type="entry name" value="FN3"/>
    <property type="match status" value="1"/>
</dbReference>
<dbReference type="SMART" id="SM00219">
    <property type="entry name" value="TyrKc"/>
    <property type="match status" value="1"/>
</dbReference>
<name>A0A0R3SU65_HYMDI</name>
<evidence type="ECO:0000256" key="5">
    <source>
        <dbReference type="ARBA" id="ARBA00022989"/>
    </source>
</evidence>
<dbReference type="Pfam" id="PF07714">
    <property type="entry name" value="PK_Tyr_Ser-Thr"/>
    <property type="match status" value="1"/>
</dbReference>
<dbReference type="InterPro" id="IPR001090">
    <property type="entry name" value="Ephrin_rcpt_lig-bd_dom"/>
</dbReference>
<protein>
    <submittedName>
        <fullName evidence="12">Receptor protein-tyrosine kinase</fullName>
    </submittedName>
</protein>
<dbReference type="PANTHER" id="PTHR46877">
    <property type="entry name" value="EPH RECEPTOR A5"/>
    <property type="match status" value="1"/>
</dbReference>
<dbReference type="GO" id="GO:0005886">
    <property type="term" value="C:plasma membrane"/>
    <property type="evidence" value="ECO:0007669"/>
    <property type="project" value="TreeGrafter"/>
</dbReference>
<dbReference type="InterPro" id="IPR001245">
    <property type="entry name" value="Ser-Thr/Tyr_kinase_cat_dom"/>
</dbReference>
<reference evidence="12" key="1">
    <citation type="submission" date="2016-03" db="UniProtKB">
        <authorList>
            <consortium name="WormBaseParasite"/>
        </authorList>
    </citation>
    <scope>IDENTIFICATION</scope>
</reference>
<dbReference type="InterPro" id="IPR009030">
    <property type="entry name" value="Growth_fac_rcpt_cys_sf"/>
</dbReference>
<keyword evidence="6 9" id="KW-0472">Membrane</keyword>
<dbReference type="Pfam" id="PF07699">
    <property type="entry name" value="Ephrin_rec_like"/>
    <property type="match status" value="1"/>
</dbReference>
<dbReference type="SUPFAM" id="SSF57184">
    <property type="entry name" value="Growth factor receptor domain"/>
    <property type="match status" value="1"/>
</dbReference>
<dbReference type="InterPro" id="IPR008979">
    <property type="entry name" value="Galactose-bd-like_sf"/>
</dbReference>
<dbReference type="InterPro" id="IPR000719">
    <property type="entry name" value="Prot_kinase_dom"/>
</dbReference>
<evidence type="ECO:0000313" key="12">
    <source>
        <dbReference type="WBParaSite" id="HDID_0000901901-mRNA-1"/>
    </source>
</evidence>
<keyword evidence="5 9" id="KW-1133">Transmembrane helix</keyword>
<dbReference type="Gene3D" id="2.60.40.1770">
    <property type="entry name" value="ephrin a2 ectodomain"/>
    <property type="match status" value="1"/>
</dbReference>
<dbReference type="Gene3D" id="2.60.120.260">
    <property type="entry name" value="Galactose-binding domain-like"/>
    <property type="match status" value="1"/>
</dbReference>
<evidence type="ECO:0000256" key="9">
    <source>
        <dbReference type="SAM" id="Phobius"/>
    </source>
</evidence>
<dbReference type="SUPFAM" id="SSF49785">
    <property type="entry name" value="Galactose-binding domain-like"/>
    <property type="match status" value="1"/>
</dbReference>
<feature type="domain" description="Protein kinase" evidence="10">
    <location>
        <begin position="574"/>
        <end position="928"/>
    </location>
</feature>
<feature type="transmembrane region" description="Helical" evidence="9">
    <location>
        <begin position="692"/>
        <end position="712"/>
    </location>
</feature>
<feature type="transmembrane region" description="Helical" evidence="9">
    <location>
        <begin position="516"/>
        <end position="540"/>
    </location>
</feature>
<dbReference type="SMART" id="SM00615">
    <property type="entry name" value="EPH_lbd"/>
    <property type="match status" value="1"/>
</dbReference>
<dbReference type="AlphaFoldDB" id="A0A0R3SU65"/>
<dbReference type="InterPro" id="IPR003961">
    <property type="entry name" value="FN3_dom"/>
</dbReference>
<sequence length="953" mass="106052">LSKLAHSRLVPPRPNEVILLDSRDSGWDSWTKNTASDIGWRQQSRPGAGYTVYGLCETSNASNREEFWLFGPLIPLGMALSVHMQVNFMMRSCADREIADGRGGTCRENFDVFLQQETRRKEATWKSLEFKGSCLNERVGFFHLETSSPPTASFCVYDSRFHSSFKKLATISSDRKWSSTYPSDDAAVTSWLIRFRPQTDQSTTLLPTSPVTNGWMRLAIRDQGACLMLDRIRVYYLSCPAWQVRFMSLPETPAGHDAEVREVQGHCVAGAEPTMVSQSDLNQLESLNQSQGLKPSFCKANGQWHILQDNVCECLPGYESSVEENLCSSCPIGTYKPLHGTGFCRPCPPNSTSEAPIASRRCVCIYPLYVWQSLANDGSGICSPKLPRISDIEIVEKNAERIVITWKSPFTTEVSIHIVISCLNCQKDEAVYVPGNILSGNRVTILGLKADKTYTFSFRSCLSKETIPQSCDLRATHLTVKQGQYPAKPKDLPNQNHLRQNATETESEEAAPAVRVFHVLLGLAVFIFMTLLFVFGTLLLHRVINPTATEYRNTLFQTCNTGYHQLPVIDPNCIEIIKPIEKGRYGETFLGNMKSLPPVDNNTFPTRKVFLRPALPKTAIEAAEIASGVRHPKIVFCHGILKAVQPNLLVYNYMACGRLDRLLVSEIGRMGETDSKKKDANVLRSALLSAKVIFNMLHQIASAFSFLVSMSFDNIILDSSAVMVSSDYSCKVQLKIRPSKSLGKDNSNTINEFHLKQSLADFIGLPPLSKVFVVQDGQNILLPSILKNSAGLHSPTILFQSIMQNLKSRLNKDNLSINNSCTISSTTVKKFGCIQIELLLAAVFRQKCVLRSFMSTGLPIPNALEKSGCLSKTLTWREETPLLDDVIALIAGWFGNEFLGCIISSCLDPDASRRPSIVEVENHLKSYLSDKDAQKSQKEKIAAVIHSETMLPL</sequence>
<evidence type="ECO:0000256" key="8">
    <source>
        <dbReference type="SAM" id="MobiDB-lite"/>
    </source>
</evidence>
<evidence type="ECO:0000256" key="6">
    <source>
        <dbReference type="ARBA" id="ARBA00023136"/>
    </source>
</evidence>
<feature type="region of interest" description="Disordered" evidence="8">
    <location>
        <begin position="484"/>
        <end position="506"/>
    </location>
</feature>
<evidence type="ECO:0000256" key="3">
    <source>
        <dbReference type="ARBA" id="ARBA00022741"/>
    </source>
</evidence>
<dbReference type="GO" id="GO:0030425">
    <property type="term" value="C:dendrite"/>
    <property type="evidence" value="ECO:0007669"/>
    <property type="project" value="TreeGrafter"/>
</dbReference>
<dbReference type="PROSITE" id="PS50011">
    <property type="entry name" value="PROTEIN_KINASE_DOM"/>
    <property type="match status" value="1"/>
</dbReference>
<dbReference type="Pfam" id="PF01404">
    <property type="entry name" value="Ephrin_lbd"/>
    <property type="match status" value="1"/>
</dbReference>
<dbReference type="InterPro" id="IPR050449">
    <property type="entry name" value="Ephrin_rcpt_TKs"/>
</dbReference>